<dbReference type="InterPro" id="IPR044662">
    <property type="entry name" value="HS1/DABB1-like"/>
</dbReference>
<dbReference type="EMBL" id="JAPZBS010000008">
    <property type="protein sequence ID" value="KAJ5364566.1"/>
    <property type="molecule type" value="Genomic_DNA"/>
</dbReference>
<dbReference type="Pfam" id="PF07876">
    <property type="entry name" value="Dabb"/>
    <property type="match status" value="1"/>
</dbReference>
<evidence type="ECO:0000256" key="1">
    <source>
        <dbReference type="ARBA" id="ARBA00011738"/>
    </source>
</evidence>
<dbReference type="SMART" id="SM00886">
    <property type="entry name" value="Dabb"/>
    <property type="match status" value="1"/>
</dbReference>
<comment type="subunit">
    <text evidence="1">Homodimer.</text>
</comment>
<dbReference type="Proteomes" id="UP001147782">
    <property type="component" value="Unassembled WGS sequence"/>
</dbReference>
<evidence type="ECO:0000259" key="2">
    <source>
        <dbReference type="PROSITE" id="PS51502"/>
    </source>
</evidence>
<dbReference type="AlphaFoldDB" id="A0A9W9RR02"/>
<keyword evidence="4" id="KW-1185">Reference proteome</keyword>
<dbReference type="PANTHER" id="PTHR33178">
    <property type="match status" value="1"/>
</dbReference>
<dbReference type="RefSeq" id="XP_056552192.1">
    <property type="nucleotide sequence ID" value="XM_056703192.1"/>
</dbReference>
<gene>
    <name evidence="3" type="ORF">N7496_010279</name>
</gene>
<name>A0A9W9RR02_9EURO</name>
<dbReference type="PANTHER" id="PTHR33178:SF10">
    <property type="entry name" value="STRESS-RESPONSE A_B BARREL DOMAIN-CONTAINING PROTEIN"/>
    <property type="match status" value="1"/>
</dbReference>
<dbReference type="SUPFAM" id="SSF54909">
    <property type="entry name" value="Dimeric alpha+beta barrel"/>
    <property type="match status" value="1"/>
</dbReference>
<evidence type="ECO:0000313" key="4">
    <source>
        <dbReference type="Proteomes" id="UP001147782"/>
    </source>
</evidence>
<reference evidence="3" key="2">
    <citation type="journal article" date="2023" name="IMA Fungus">
        <title>Comparative genomic study of the Penicillium genus elucidates a diverse pangenome and 15 lateral gene transfer events.</title>
        <authorList>
            <person name="Petersen C."/>
            <person name="Sorensen T."/>
            <person name="Nielsen M.R."/>
            <person name="Sondergaard T.E."/>
            <person name="Sorensen J.L."/>
            <person name="Fitzpatrick D.A."/>
            <person name="Frisvad J.C."/>
            <person name="Nielsen K.L."/>
        </authorList>
    </citation>
    <scope>NUCLEOTIDE SEQUENCE</scope>
    <source>
        <strain evidence="3">IBT 29864</strain>
    </source>
</reference>
<proteinExistence type="predicted"/>
<dbReference type="PROSITE" id="PS51502">
    <property type="entry name" value="S_R_A_B_BARREL"/>
    <property type="match status" value="1"/>
</dbReference>
<reference evidence="3" key="1">
    <citation type="submission" date="2022-11" db="EMBL/GenBank/DDBJ databases">
        <authorList>
            <person name="Petersen C."/>
        </authorList>
    </citation>
    <scope>NUCLEOTIDE SEQUENCE</scope>
    <source>
        <strain evidence="3">IBT 29864</strain>
    </source>
</reference>
<dbReference type="OrthoDB" id="1601230at2759"/>
<accession>A0A9W9RR02</accession>
<protein>
    <submittedName>
        <fullName evidence="3">Stress responsive A/B barrel domain protein</fullName>
    </submittedName>
</protein>
<dbReference type="InterPro" id="IPR011008">
    <property type="entry name" value="Dimeric_a/b-barrel"/>
</dbReference>
<dbReference type="Gene3D" id="3.30.70.100">
    <property type="match status" value="1"/>
</dbReference>
<dbReference type="GeneID" id="81442371"/>
<organism evidence="3 4">
    <name type="scientific">Penicillium cataractarum</name>
    <dbReference type="NCBI Taxonomy" id="2100454"/>
    <lineage>
        <taxon>Eukaryota</taxon>
        <taxon>Fungi</taxon>
        <taxon>Dikarya</taxon>
        <taxon>Ascomycota</taxon>
        <taxon>Pezizomycotina</taxon>
        <taxon>Eurotiomycetes</taxon>
        <taxon>Eurotiomycetidae</taxon>
        <taxon>Eurotiales</taxon>
        <taxon>Aspergillaceae</taxon>
        <taxon>Penicillium</taxon>
    </lineage>
</organism>
<comment type="caution">
    <text evidence="3">The sequence shown here is derived from an EMBL/GenBank/DDBJ whole genome shotgun (WGS) entry which is preliminary data.</text>
</comment>
<feature type="domain" description="Stress-response A/B barrel" evidence="2">
    <location>
        <begin position="3"/>
        <end position="105"/>
    </location>
</feature>
<evidence type="ECO:0000313" key="3">
    <source>
        <dbReference type="EMBL" id="KAJ5364566.1"/>
    </source>
</evidence>
<sequence length="110" mass="12331">MSITHVVLFQFKSSVGADVINEVCSRMLALKDNCLHPLSQKPYIKSSFGGLDNSIEGLQNNISHAFIVQFDSAADRDYYVRDDPVHQEFVRGLDGILEKAQVIDFTNEVI</sequence>
<dbReference type="InterPro" id="IPR013097">
    <property type="entry name" value="Dabb"/>
</dbReference>